<dbReference type="Pfam" id="PF02237">
    <property type="entry name" value="BPL_C"/>
    <property type="match status" value="1"/>
</dbReference>
<evidence type="ECO:0000313" key="7">
    <source>
        <dbReference type="EMBL" id="MEQ2442088.1"/>
    </source>
</evidence>
<evidence type="ECO:0000259" key="6">
    <source>
        <dbReference type="PROSITE" id="PS51733"/>
    </source>
</evidence>
<keyword evidence="1 5" id="KW-0436">Ligase</keyword>
<keyword evidence="5" id="KW-0805">Transcription regulation</keyword>
<dbReference type="Gene3D" id="1.10.10.10">
    <property type="entry name" value="Winged helix-like DNA-binding domain superfamily/Winged helix DNA-binding domain"/>
    <property type="match status" value="1"/>
</dbReference>
<dbReference type="Pfam" id="PF03099">
    <property type="entry name" value="BPL_LplA_LipB"/>
    <property type="match status" value="1"/>
</dbReference>
<dbReference type="InterPro" id="IPR036388">
    <property type="entry name" value="WH-like_DNA-bd_sf"/>
</dbReference>
<comment type="similarity">
    <text evidence="5">Belongs to the biotin--protein ligase family.</text>
</comment>
<dbReference type="Gene3D" id="3.30.930.10">
    <property type="entry name" value="Bira Bifunctional Protein, Domain 2"/>
    <property type="match status" value="1"/>
</dbReference>
<evidence type="ECO:0000256" key="3">
    <source>
        <dbReference type="ARBA" id="ARBA00022840"/>
    </source>
</evidence>
<dbReference type="CDD" id="cd16442">
    <property type="entry name" value="BPL"/>
    <property type="match status" value="1"/>
</dbReference>
<dbReference type="HAMAP" id="MF_00978">
    <property type="entry name" value="Bifunct_BirA"/>
    <property type="match status" value="1"/>
</dbReference>
<dbReference type="InterPro" id="IPR008988">
    <property type="entry name" value="Transcriptional_repressor_C"/>
</dbReference>
<dbReference type="PANTHER" id="PTHR12835">
    <property type="entry name" value="BIOTIN PROTEIN LIGASE"/>
    <property type="match status" value="1"/>
</dbReference>
<dbReference type="SUPFAM" id="SSF46785">
    <property type="entry name" value="Winged helix' DNA-binding domain"/>
    <property type="match status" value="1"/>
</dbReference>
<feature type="binding site" evidence="5">
    <location>
        <begin position="129"/>
        <end position="131"/>
    </location>
    <ligand>
        <name>biotin</name>
        <dbReference type="ChEBI" id="CHEBI:57586"/>
    </ligand>
</feature>
<dbReference type="PANTHER" id="PTHR12835:SF5">
    <property type="entry name" value="BIOTIN--PROTEIN LIGASE"/>
    <property type="match status" value="1"/>
</dbReference>
<sequence length="341" mass="36986">MEHKTEKGERDVLRDQVLALLKQGEGPLSGEAMSKELGVSRAAVWKAVEALRQEGYVISSATNRGYRLEESPDLLTAGELAGALGGCLVGRELLCLPTVDSTNSEVKRQALAGRPEGLAVLSEEQTGGRGRRGRQFESPAGKGLYCSVLLRPECTLDELMWLTAWTAVAVCDAVEAVCGLRPGIKWTNDLVLEGRKLCGILTELGMEGESARLQYAAVGIGINVSQQAADFGPVAAPVAISLAQALGRAPRRADLAVALLRALDRMYRDFPARRDSWYERYRRDCLTLGKPVRVFRGNETFTGVAEDLADDFSLIVRREDGARETVNAGDVSVRGLFGYTE</sequence>
<feature type="DNA-binding region" description="H-T-H motif" evidence="5">
    <location>
        <begin position="30"/>
        <end position="49"/>
    </location>
</feature>
<evidence type="ECO:0000256" key="2">
    <source>
        <dbReference type="ARBA" id="ARBA00022741"/>
    </source>
</evidence>
<dbReference type="InterPro" id="IPR013196">
    <property type="entry name" value="HTH_11"/>
</dbReference>
<dbReference type="EMBL" id="JBBMFK010000001">
    <property type="protein sequence ID" value="MEQ2442088.1"/>
    <property type="molecule type" value="Genomic_DNA"/>
</dbReference>
<name>A0ABV1E463_9FIRM</name>
<dbReference type="InterPro" id="IPR003142">
    <property type="entry name" value="BPL_C"/>
</dbReference>
<dbReference type="GO" id="GO:0004077">
    <property type="term" value="F:biotin--[biotin carboxyl-carrier protein] ligase activity"/>
    <property type="evidence" value="ECO:0007669"/>
    <property type="project" value="UniProtKB-EC"/>
</dbReference>
<dbReference type="Gene3D" id="2.30.30.100">
    <property type="match status" value="1"/>
</dbReference>
<proteinExistence type="inferred from homology"/>
<keyword evidence="5" id="KW-0238">DNA-binding</keyword>
<evidence type="ECO:0000313" key="8">
    <source>
        <dbReference type="Proteomes" id="UP001464378"/>
    </source>
</evidence>
<dbReference type="EC" id="6.3.4.15" evidence="5"/>
<dbReference type="InterPro" id="IPR036390">
    <property type="entry name" value="WH_DNA-bd_sf"/>
</dbReference>
<protein>
    <recommendedName>
        <fullName evidence="5">Bifunctional ligase/repressor BirA</fullName>
    </recommendedName>
    <alternativeName>
        <fullName evidence="5">Biotin--[acetyl-CoA-carboxylase] ligase</fullName>
        <ecNumber evidence="5">6.3.4.15</ecNumber>
    </alternativeName>
    <alternativeName>
        <fullName evidence="5">Biotin--protein ligase</fullName>
    </alternativeName>
    <alternativeName>
        <fullName evidence="5">Biotin-[acetyl-CoA carboxylase] synthetase</fullName>
    </alternativeName>
</protein>
<comment type="catalytic activity">
    <reaction evidence="5">
        <text>biotin + L-lysyl-[protein] + ATP = N(6)-biotinyl-L-lysyl-[protein] + AMP + diphosphate + H(+)</text>
        <dbReference type="Rhea" id="RHEA:11756"/>
        <dbReference type="Rhea" id="RHEA-COMP:9752"/>
        <dbReference type="Rhea" id="RHEA-COMP:10505"/>
        <dbReference type="ChEBI" id="CHEBI:15378"/>
        <dbReference type="ChEBI" id="CHEBI:29969"/>
        <dbReference type="ChEBI" id="CHEBI:30616"/>
        <dbReference type="ChEBI" id="CHEBI:33019"/>
        <dbReference type="ChEBI" id="CHEBI:57586"/>
        <dbReference type="ChEBI" id="CHEBI:83144"/>
        <dbReference type="ChEBI" id="CHEBI:456215"/>
        <dbReference type="EC" id="6.3.4.15"/>
    </reaction>
</comment>
<dbReference type="Proteomes" id="UP001464378">
    <property type="component" value="Unassembled WGS sequence"/>
</dbReference>
<feature type="domain" description="BPL/LPL catalytic" evidence="6">
    <location>
        <begin position="78"/>
        <end position="271"/>
    </location>
</feature>
<keyword evidence="8" id="KW-1185">Reference proteome</keyword>
<feature type="binding site" evidence="5">
    <location>
        <position position="196"/>
    </location>
    <ligand>
        <name>biotin</name>
        <dbReference type="ChEBI" id="CHEBI:57586"/>
    </ligand>
</feature>
<feature type="binding site" evidence="5">
    <location>
        <begin position="101"/>
        <end position="103"/>
    </location>
    <ligand>
        <name>biotin</name>
        <dbReference type="ChEBI" id="CHEBI:57586"/>
    </ligand>
</feature>
<accession>A0ABV1E463</accession>
<evidence type="ECO:0000256" key="4">
    <source>
        <dbReference type="ARBA" id="ARBA00023267"/>
    </source>
</evidence>
<feature type="binding site" evidence="5">
    <location>
        <position position="125"/>
    </location>
    <ligand>
        <name>biotin</name>
        <dbReference type="ChEBI" id="CHEBI:57586"/>
    </ligand>
</feature>
<keyword evidence="4 5" id="KW-0092">Biotin</keyword>
<reference evidence="7 8" key="1">
    <citation type="submission" date="2024-03" db="EMBL/GenBank/DDBJ databases">
        <title>Human intestinal bacterial collection.</title>
        <authorList>
            <person name="Pauvert C."/>
            <person name="Hitch T.C.A."/>
            <person name="Clavel T."/>
        </authorList>
    </citation>
    <scope>NUCLEOTIDE SEQUENCE [LARGE SCALE GENOMIC DNA]</scope>
    <source>
        <strain evidence="7 8">CLA-AP-H29</strain>
    </source>
</reference>
<dbReference type="SUPFAM" id="SSF55681">
    <property type="entry name" value="Class II aaRS and biotin synthetases"/>
    <property type="match status" value="1"/>
</dbReference>
<keyword evidence="2 5" id="KW-0547">Nucleotide-binding</keyword>
<evidence type="ECO:0000256" key="1">
    <source>
        <dbReference type="ARBA" id="ARBA00022598"/>
    </source>
</evidence>
<dbReference type="InterPro" id="IPR030855">
    <property type="entry name" value="Bifunct_BirA"/>
</dbReference>
<dbReference type="Pfam" id="PF08279">
    <property type="entry name" value="HTH_11"/>
    <property type="match status" value="1"/>
</dbReference>
<organism evidence="7 8">
    <name type="scientific">Pseudoflavonifractor intestinihominis</name>
    <dbReference type="NCBI Taxonomy" id="3133171"/>
    <lineage>
        <taxon>Bacteria</taxon>
        <taxon>Bacillati</taxon>
        <taxon>Bacillota</taxon>
        <taxon>Clostridia</taxon>
        <taxon>Eubacteriales</taxon>
        <taxon>Oscillospiraceae</taxon>
        <taxon>Pseudoflavonifractor</taxon>
    </lineage>
</organism>
<keyword evidence="3 5" id="KW-0067">ATP-binding</keyword>
<keyword evidence="5" id="KW-0804">Transcription</keyword>
<gene>
    <name evidence="5" type="primary">birA</name>
    <name evidence="7" type="ORF">WMO64_01230</name>
</gene>
<dbReference type="RefSeq" id="WP_294519014.1">
    <property type="nucleotide sequence ID" value="NZ_JBBMFK010000001.1"/>
</dbReference>
<dbReference type="SUPFAM" id="SSF50037">
    <property type="entry name" value="C-terminal domain of transcriptional repressors"/>
    <property type="match status" value="1"/>
</dbReference>
<dbReference type="NCBIfam" id="TIGR00121">
    <property type="entry name" value="birA_ligase"/>
    <property type="match status" value="1"/>
</dbReference>
<dbReference type="PROSITE" id="PS51733">
    <property type="entry name" value="BPL_LPL_CATALYTIC"/>
    <property type="match status" value="1"/>
</dbReference>
<evidence type="ECO:0000256" key="5">
    <source>
        <dbReference type="HAMAP-Rule" id="MF_00978"/>
    </source>
</evidence>
<dbReference type="InterPro" id="IPR004408">
    <property type="entry name" value="Biotin_CoA_COase_ligase"/>
</dbReference>
<comment type="function">
    <text evidence="5">Acts both as a biotin--[acetyl-CoA-carboxylase] ligase and a repressor.</text>
</comment>
<keyword evidence="5" id="KW-0678">Repressor</keyword>
<comment type="caution">
    <text evidence="7">The sequence shown here is derived from an EMBL/GenBank/DDBJ whole genome shotgun (WGS) entry which is preliminary data.</text>
</comment>
<dbReference type="InterPro" id="IPR045864">
    <property type="entry name" value="aa-tRNA-synth_II/BPL/LPL"/>
</dbReference>
<dbReference type="InterPro" id="IPR004143">
    <property type="entry name" value="BPL_LPL_catalytic"/>
</dbReference>